<keyword evidence="1" id="KW-0732">Signal</keyword>
<keyword evidence="3" id="KW-1185">Reference proteome</keyword>
<dbReference type="PROSITE" id="PS51257">
    <property type="entry name" value="PROKAR_LIPOPROTEIN"/>
    <property type="match status" value="1"/>
</dbReference>
<evidence type="ECO:0000313" key="2">
    <source>
        <dbReference type="EMBL" id="MFC4738728.1"/>
    </source>
</evidence>
<proteinExistence type="predicted"/>
<reference evidence="3" key="1">
    <citation type="journal article" date="2019" name="Int. J. Syst. Evol. Microbiol.">
        <title>The Global Catalogue of Microorganisms (GCM) 10K type strain sequencing project: providing services to taxonomists for standard genome sequencing and annotation.</title>
        <authorList>
            <consortium name="The Broad Institute Genomics Platform"/>
            <consortium name="The Broad Institute Genome Sequencing Center for Infectious Disease"/>
            <person name="Wu L."/>
            <person name="Ma J."/>
        </authorList>
    </citation>
    <scope>NUCLEOTIDE SEQUENCE [LARGE SCALE GENOMIC DNA]</scope>
    <source>
        <strain evidence="3">CCUG 50349</strain>
    </source>
</reference>
<dbReference type="InterPro" id="IPR046219">
    <property type="entry name" value="DUF6252"/>
</dbReference>
<organism evidence="2 3">
    <name type="scientific">Flavobacterium ponti</name>
    <dbReference type="NCBI Taxonomy" id="665133"/>
    <lineage>
        <taxon>Bacteria</taxon>
        <taxon>Pseudomonadati</taxon>
        <taxon>Bacteroidota</taxon>
        <taxon>Flavobacteriia</taxon>
        <taxon>Flavobacteriales</taxon>
        <taxon>Flavobacteriaceae</taxon>
        <taxon>Flavobacterium</taxon>
    </lineage>
</organism>
<sequence length="150" mass="16114">MKKLILVLTILVSFVSCTDDVTFNDPSFQGMKDGETWRANDARVILNPDGSMIVEAYSQFEIVTFEVSSANVGTRTFGVNTSNIATYESTIDGVTDTYETGVDIGSGELKITESPTVTGKLSGTFKFRAVNADGTEAGFTNGVIYSIPVK</sequence>
<evidence type="ECO:0000256" key="1">
    <source>
        <dbReference type="SAM" id="SignalP"/>
    </source>
</evidence>
<accession>A0ABV9NZE8</accession>
<dbReference type="Pfam" id="PF19765">
    <property type="entry name" value="DUF6252"/>
    <property type="match status" value="1"/>
</dbReference>
<dbReference type="RefSeq" id="WP_379737882.1">
    <property type="nucleotide sequence ID" value="NZ_JBHSGW010000001.1"/>
</dbReference>
<name>A0ABV9NZE8_9FLAO</name>
<dbReference type="Proteomes" id="UP001595885">
    <property type="component" value="Unassembled WGS sequence"/>
</dbReference>
<comment type="caution">
    <text evidence="2">The sequence shown here is derived from an EMBL/GenBank/DDBJ whole genome shotgun (WGS) entry which is preliminary data.</text>
</comment>
<evidence type="ECO:0000313" key="3">
    <source>
        <dbReference type="Proteomes" id="UP001595885"/>
    </source>
</evidence>
<gene>
    <name evidence="2" type="ORF">ACFO3U_01840</name>
</gene>
<dbReference type="EMBL" id="JBHSGW010000001">
    <property type="protein sequence ID" value="MFC4738728.1"/>
    <property type="molecule type" value="Genomic_DNA"/>
</dbReference>
<protein>
    <submittedName>
        <fullName evidence="2">DUF6252 family protein</fullName>
    </submittedName>
</protein>
<feature type="chain" id="PRO_5047539729" evidence="1">
    <location>
        <begin position="19"/>
        <end position="150"/>
    </location>
</feature>
<feature type="signal peptide" evidence="1">
    <location>
        <begin position="1"/>
        <end position="18"/>
    </location>
</feature>